<evidence type="ECO:0000313" key="1">
    <source>
        <dbReference type="EMBL" id="KEY74988.1"/>
    </source>
</evidence>
<gene>
    <name evidence="1" type="ORF">S7711_10447</name>
</gene>
<keyword evidence="2" id="KW-1185">Reference proteome</keyword>
<dbReference type="HOGENOM" id="CLU_594705_0_0_1"/>
<dbReference type="EMBL" id="KL647405">
    <property type="protein sequence ID" value="KEY74988.1"/>
    <property type="molecule type" value="Genomic_DNA"/>
</dbReference>
<name>A0A084BBQ9_STACB</name>
<dbReference type="OrthoDB" id="3200163at2759"/>
<evidence type="ECO:0000313" key="2">
    <source>
        <dbReference type="Proteomes" id="UP000028045"/>
    </source>
</evidence>
<protein>
    <submittedName>
        <fullName evidence="1">Uncharacterized protein</fullName>
    </submittedName>
</protein>
<dbReference type="Proteomes" id="UP000028045">
    <property type="component" value="Unassembled WGS sequence"/>
</dbReference>
<sequence length="517" mass="58370">MASPFDILAAVDIVIGLGSRIYDFFSSVKDAPSEVRDMCTQLQLMQRLLPETGQSASDLARAGSFSLDILFRDVLRKISTRVKWMLKNEEIEKFSKGLERAKQTLVLAMLLAGMRVDTAVLEGMSTIKTRVDDNGCMIDCHREEVQTNIMLQLKRMKESFLQKVNVIPGAAAEIHVQSSLRLTDLADSVLPAKSSQTTYAPTFRYPEMPDHFAPSGSGLQDVTARTRPIVEPHTTSAASLADDLRQDIQLDESVTSEFRRAVTQCELIANLVAKSETGDFRPESLLLSWESLYDSVAKIEGRKTPRIFDRLANIRSNMRAFDSIVDILPKELGGSSLMHSGVLTILQAAQYSNRYFESIEEAMNEMQEASTTCTREYGLYPEPELKRHLVSLYTDSFSGMAEILTNLRGGKATMAFRSEPKSDELQRTIAKSRKPSQKVIREVEYLHRKESRQAHLKLREVDKKQDQVLKTLEEQQRILLSLREEQRALSLVGDHRKILQRLRQLLSKFPANAAQIL</sequence>
<accession>A0A084BBQ9</accession>
<reference evidence="1 2" key="1">
    <citation type="journal article" date="2014" name="BMC Genomics">
        <title>Comparative genome sequencing reveals chemotype-specific gene clusters in the toxigenic black mold Stachybotrys.</title>
        <authorList>
            <person name="Semeiks J."/>
            <person name="Borek D."/>
            <person name="Otwinowski Z."/>
            <person name="Grishin N.V."/>
        </authorList>
    </citation>
    <scope>NUCLEOTIDE SEQUENCE [LARGE SCALE GENOMIC DNA]</scope>
    <source>
        <strain evidence="2">CBS 109288 / IBT 7711</strain>
    </source>
</reference>
<proteinExistence type="predicted"/>
<dbReference type="AlphaFoldDB" id="A0A084BBQ9"/>
<organism evidence="1 2">
    <name type="scientific">Stachybotrys chartarum (strain CBS 109288 / IBT 7711)</name>
    <name type="common">Toxic black mold</name>
    <name type="synonym">Stilbospora chartarum</name>
    <dbReference type="NCBI Taxonomy" id="1280523"/>
    <lineage>
        <taxon>Eukaryota</taxon>
        <taxon>Fungi</taxon>
        <taxon>Dikarya</taxon>
        <taxon>Ascomycota</taxon>
        <taxon>Pezizomycotina</taxon>
        <taxon>Sordariomycetes</taxon>
        <taxon>Hypocreomycetidae</taxon>
        <taxon>Hypocreales</taxon>
        <taxon>Stachybotryaceae</taxon>
        <taxon>Stachybotrys</taxon>
    </lineage>
</organism>